<name>A0ABS4MGS7_9LACO</name>
<accession>A0ABS4MGS7</accession>
<dbReference type="InterPro" id="IPR041495">
    <property type="entry name" value="Mub_B2"/>
</dbReference>
<dbReference type="Gene3D" id="2.60.40.4300">
    <property type="match status" value="2"/>
</dbReference>
<dbReference type="Proteomes" id="UP001519292">
    <property type="component" value="Unassembled WGS sequence"/>
</dbReference>
<comment type="caution">
    <text evidence="8">The sequence shown here is derived from an EMBL/GenBank/DDBJ whole genome shotgun (WGS) entry which is preliminary data.</text>
</comment>
<organism evidence="8 9">
    <name type="scientific">Lactobacillus colini</name>
    <dbReference type="NCBI Taxonomy" id="1819254"/>
    <lineage>
        <taxon>Bacteria</taxon>
        <taxon>Bacillati</taxon>
        <taxon>Bacillota</taxon>
        <taxon>Bacilli</taxon>
        <taxon>Lactobacillales</taxon>
        <taxon>Lactobacillaceae</taxon>
        <taxon>Lactobacillus</taxon>
    </lineage>
</organism>
<feature type="domain" description="Gram-positive cocci surface proteins LPxTG" evidence="7">
    <location>
        <begin position="439"/>
        <end position="478"/>
    </location>
</feature>
<keyword evidence="4" id="KW-0572">Peptidoglycan-anchor</keyword>
<evidence type="ECO:0000256" key="6">
    <source>
        <dbReference type="SAM" id="Phobius"/>
    </source>
</evidence>
<evidence type="ECO:0000313" key="8">
    <source>
        <dbReference type="EMBL" id="MBP2058519.1"/>
    </source>
</evidence>
<dbReference type="PROSITE" id="PS50847">
    <property type="entry name" value="GRAM_POS_ANCHORING"/>
    <property type="match status" value="1"/>
</dbReference>
<evidence type="ECO:0000256" key="4">
    <source>
        <dbReference type="ARBA" id="ARBA00023088"/>
    </source>
</evidence>
<keyword evidence="6" id="KW-0472">Membrane</keyword>
<sequence>TANIKFIDDTTKSTLETSSNSGKFGSKITFSSKNGGSVEDIIKYYTDKGYKVVSNNFKSGTTYTTEGNNFEVHFEHDTEEVTGTGTETITYVYGNGPKQGQTAAVTYTKTVNFTGTKDKVDGSVTWNASQKFDAVKSPDVTGYKADQDSISSQTLSEPGNLTYKVVYTAVDQPATISFIDDTTKTTLETDNNHGDYGSEITFSSKNGNSVEDIIKYYTDKGYKVVSNNYKTGTTYTTEGNNFEVHFAHDTKAAHDSKVVTETVRYVYSDGSQAHEDYVAHKTFTRDGVTDLVTGITTWGNWTSAQVFDKVDSPVLTGYTADKLLVDPVTATADSSDISQVVTYSPVSEPTPEPGKDTNTPTPTVPETPTKPEEPQNPQNPQEPQQPTTPPTTKPGKETNTESGKIVEPTTTKQVKANFAHKTSPQPTTVHKQSNKQNQLPQTGARDSEHNALLFGGLALLALAGLFGIESSKNKKHNK</sequence>
<evidence type="ECO:0000259" key="7">
    <source>
        <dbReference type="PROSITE" id="PS50847"/>
    </source>
</evidence>
<dbReference type="Pfam" id="PF17965">
    <property type="entry name" value="MucBP_2"/>
    <property type="match status" value="2"/>
</dbReference>
<keyword evidence="3" id="KW-0732">Signal</keyword>
<feature type="compositionally biased region" description="Low complexity" evidence="5">
    <location>
        <begin position="357"/>
        <end position="367"/>
    </location>
</feature>
<gene>
    <name evidence="8" type="ORF">J2Z60_001704</name>
</gene>
<feature type="compositionally biased region" description="Polar residues" evidence="5">
    <location>
        <begin position="408"/>
        <end position="441"/>
    </location>
</feature>
<keyword evidence="1" id="KW-0134">Cell wall</keyword>
<reference evidence="8 9" key="1">
    <citation type="submission" date="2021-03" db="EMBL/GenBank/DDBJ databases">
        <title>Genomic Encyclopedia of Type Strains, Phase IV (KMG-IV): sequencing the most valuable type-strain genomes for metagenomic binning, comparative biology and taxonomic classification.</title>
        <authorList>
            <person name="Goeker M."/>
        </authorList>
    </citation>
    <scope>NUCLEOTIDE SEQUENCE [LARGE SCALE GENOMIC DNA]</scope>
    <source>
        <strain evidence="8 9">DSM 101872</strain>
    </source>
</reference>
<feature type="compositionally biased region" description="Low complexity" evidence="5">
    <location>
        <begin position="375"/>
        <end position="385"/>
    </location>
</feature>
<dbReference type="InterPro" id="IPR041558">
    <property type="entry name" value="MucBP_2"/>
</dbReference>
<dbReference type="Pfam" id="PF17966">
    <property type="entry name" value="Muc_B2"/>
    <property type="match status" value="2"/>
</dbReference>
<dbReference type="EMBL" id="JAGGLU010000011">
    <property type="protein sequence ID" value="MBP2058519.1"/>
    <property type="molecule type" value="Genomic_DNA"/>
</dbReference>
<dbReference type="Pfam" id="PF00746">
    <property type="entry name" value="Gram_pos_anchor"/>
    <property type="match status" value="1"/>
</dbReference>
<proteinExistence type="predicted"/>
<feature type="region of interest" description="Disordered" evidence="5">
    <location>
        <begin position="339"/>
        <end position="447"/>
    </location>
</feature>
<keyword evidence="6" id="KW-1133">Transmembrane helix</keyword>
<feature type="transmembrane region" description="Helical" evidence="6">
    <location>
        <begin position="451"/>
        <end position="468"/>
    </location>
</feature>
<evidence type="ECO:0000256" key="3">
    <source>
        <dbReference type="ARBA" id="ARBA00022729"/>
    </source>
</evidence>
<protein>
    <submittedName>
        <fullName evidence="8">LPXTG-motif cell wall-anchored protein</fullName>
    </submittedName>
</protein>
<evidence type="ECO:0000313" key="9">
    <source>
        <dbReference type="Proteomes" id="UP001519292"/>
    </source>
</evidence>
<evidence type="ECO:0000256" key="5">
    <source>
        <dbReference type="SAM" id="MobiDB-lite"/>
    </source>
</evidence>
<dbReference type="RefSeq" id="WP_209687254.1">
    <property type="nucleotide sequence ID" value="NZ_JAGGLU010000011.1"/>
</dbReference>
<keyword evidence="6" id="KW-0812">Transmembrane</keyword>
<keyword evidence="2" id="KW-0964">Secreted</keyword>
<dbReference type="Gene3D" id="3.10.20.470">
    <property type="match status" value="2"/>
</dbReference>
<evidence type="ECO:0000256" key="2">
    <source>
        <dbReference type="ARBA" id="ARBA00022525"/>
    </source>
</evidence>
<feature type="non-terminal residue" evidence="8">
    <location>
        <position position="1"/>
    </location>
</feature>
<keyword evidence="9" id="KW-1185">Reference proteome</keyword>
<evidence type="ECO:0000256" key="1">
    <source>
        <dbReference type="ARBA" id="ARBA00022512"/>
    </source>
</evidence>
<dbReference type="InterPro" id="IPR019931">
    <property type="entry name" value="LPXTG_anchor"/>
</dbReference>
<dbReference type="NCBIfam" id="TIGR01167">
    <property type="entry name" value="LPXTG_anchor"/>
    <property type="match status" value="1"/>
</dbReference>